<dbReference type="SUPFAM" id="SSF47413">
    <property type="entry name" value="lambda repressor-like DNA-binding domains"/>
    <property type="match status" value="1"/>
</dbReference>
<dbReference type="GO" id="GO:0003677">
    <property type="term" value="F:DNA binding"/>
    <property type="evidence" value="ECO:0007669"/>
    <property type="project" value="InterPro"/>
</dbReference>
<gene>
    <name evidence="2" type="ORF">Mth01_25310</name>
</gene>
<name>A0A8J3VZP8_9ACTN</name>
<dbReference type="PROSITE" id="PS50943">
    <property type="entry name" value="HTH_CROC1"/>
    <property type="match status" value="1"/>
</dbReference>
<evidence type="ECO:0000259" key="1">
    <source>
        <dbReference type="PROSITE" id="PS50943"/>
    </source>
</evidence>
<comment type="caution">
    <text evidence="2">The sequence shown here is derived from an EMBL/GenBank/DDBJ whole genome shotgun (WGS) entry which is preliminary data.</text>
</comment>
<organism evidence="2 3">
    <name type="scientific">Sphaerimonospora thailandensis</name>
    <dbReference type="NCBI Taxonomy" id="795644"/>
    <lineage>
        <taxon>Bacteria</taxon>
        <taxon>Bacillati</taxon>
        <taxon>Actinomycetota</taxon>
        <taxon>Actinomycetes</taxon>
        <taxon>Streptosporangiales</taxon>
        <taxon>Streptosporangiaceae</taxon>
        <taxon>Sphaerimonospora</taxon>
    </lineage>
</organism>
<dbReference type="InterPro" id="IPR001387">
    <property type="entry name" value="Cro/C1-type_HTH"/>
</dbReference>
<proteinExistence type="predicted"/>
<dbReference type="AlphaFoldDB" id="A0A8J3VZP8"/>
<dbReference type="Pfam" id="PF01381">
    <property type="entry name" value="HTH_3"/>
    <property type="match status" value="1"/>
</dbReference>
<dbReference type="Proteomes" id="UP000610966">
    <property type="component" value="Unassembled WGS sequence"/>
</dbReference>
<evidence type="ECO:0000313" key="3">
    <source>
        <dbReference type="Proteomes" id="UP000610966"/>
    </source>
</evidence>
<keyword evidence="3" id="KW-1185">Reference proteome</keyword>
<dbReference type="InterPro" id="IPR010982">
    <property type="entry name" value="Lambda_DNA-bd_dom_sf"/>
</dbReference>
<protein>
    <recommendedName>
        <fullName evidence="1">HTH cro/C1-type domain-containing protein</fullName>
    </recommendedName>
</protein>
<dbReference type="SMART" id="SM00530">
    <property type="entry name" value="HTH_XRE"/>
    <property type="match status" value="1"/>
</dbReference>
<dbReference type="Gene3D" id="1.10.260.40">
    <property type="entry name" value="lambda repressor-like DNA-binding domains"/>
    <property type="match status" value="1"/>
</dbReference>
<reference evidence="2" key="1">
    <citation type="submission" date="2021-01" db="EMBL/GenBank/DDBJ databases">
        <title>Whole genome shotgun sequence of Sphaerimonospora thailandensis NBRC 107569.</title>
        <authorList>
            <person name="Komaki H."/>
            <person name="Tamura T."/>
        </authorList>
    </citation>
    <scope>NUCLEOTIDE SEQUENCE</scope>
    <source>
        <strain evidence="2">NBRC 107569</strain>
    </source>
</reference>
<sequence length="95" mass="10365">MPHPPRPPLSHNGVAIRTIRQLRKKSMKELAEAVKITPQSLSNAENETKRVSLDLLNRIAIALEIPLAAISRVPVATGQRPALQGDFVPEQETAA</sequence>
<evidence type="ECO:0000313" key="2">
    <source>
        <dbReference type="EMBL" id="GIH70278.1"/>
    </source>
</evidence>
<dbReference type="CDD" id="cd00093">
    <property type="entry name" value="HTH_XRE"/>
    <property type="match status" value="1"/>
</dbReference>
<feature type="domain" description="HTH cro/C1-type" evidence="1">
    <location>
        <begin position="16"/>
        <end position="70"/>
    </location>
</feature>
<dbReference type="EMBL" id="BOOG01000021">
    <property type="protein sequence ID" value="GIH70278.1"/>
    <property type="molecule type" value="Genomic_DNA"/>
</dbReference>
<accession>A0A8J3VZP8</accession>